<gene>
    <name evidence="1" type="ORF">MNBD_GAMMA12-250</name>
</gene>
<dbReference type="InterPro" id="IPR045503">
    <property type="entry name" value="DUF6488"/>
</dbReference>
<dbReference type="AlphaFoldDB" id="A0A3B0Y8I4"/>
<sequence>MNILIPFKTIGILVVTLSSSLYAGGDHKHGEGGHSHGPGGHSHAAPTVIDEKKAKIVAVDVVKKLVAKKKLKQDWLKIEVKATSKKKFKEKMEWVITLENTKAEKSKQILYVFLSLTGKYLGANFTGN</sequence>
<dbReference type="Pfam" id="PF20098">
    <property type="entry name" value="DUF6488"/>
    <property type="match status" value="1"/>
</dbReference>
<proteinExistence type="predicted"/>
<protein>
    <submittedName>
        <fullName evidence="1">Uncharacterized protein</fullName>
    </submittedName>
</protein>
<dbReference type="EMBL" id="UOFL01000118">
    <property type="protein sequence ID" value="VAW77118.1"/>
    <property type="molecule type" value="Genomic_DNA"/>
</dbReference>
<name>A0A3B0Y8I4_9ZZZZ</name>
<organism evidence="1">
    <name type="scientific">hydrothermal vent metagenome</name>
    <dbReference type="NCBI Taxonomy" id="652676"/>
    <lineage>
        <taxon>unclassified sequences</taxon>
        <taxon>metagenomes</taxon>
        <taxon>ecological metagenomes</taxon>
    </lineage>
</organism>
<reference evidence="1" key="1">
    <citation type="submission" date="2018-06" db="EMBL/GenBank/DDBJ databases">
        <authorList>
            <person name="Zhirakovskaya E."/>
        </authorList>
    </citation>
    <scope>NUCLEOTIDE SEQUENCE</scope>
</reference>
<accession>A0A3B0Y8I4</accession>
<evidence type="ECO:0000313" key="1">
    <source>
        <dbReference type="EMBL" id="VAW77118.1"/>
    </source>
</evidence>